<keyword evidence="2" id="KW-1185">Reference proteome</keyword>
<reference evidence="1 2" key="1">
    <citation type="submission" date="2024-06" db="EMBL/GenBank/DDBJ databases">
        <title>The Natural Products Discovery Center: Release of the First 8490 Sequenced Strains for Exploring Actinobacteria Biosynthetic Diversity.</title>
        <authorList>
            <person name="Kalkreuter E."/>
            <person name="Kautsar S.A."/>
            <person name="Yang D."/>
            <person name="Bader C.D."/>
            <person name="Teijaro C.N."/>
            <person name="Fluegel L."/>
            <person name="Davis C.M."/>
            <person name="Simpson J.R."/>
            <person name="Lauterbach L."/>
            <person name="Steele A.D."/>
            <person name="Gui C."/>
            <person name="Meng S."/>
            <person name="Li G."/>
            <person name="Viehrig K."/>
            <person name="Ye F."/>
            <person name="Su P."/>
            <person name="Kiefer A.F."/>
            <person name="Nichols A."/>
            <person name="Cepeda A.J."/>
            <person name="Yan W."/>
            <person name="Fan B."/>
            <person name="Jiang Y."/>
            <person name="Adhikari A."/>
            <person name="Zheng C.-J."/>
            <person name="Schuster L."/>
            <person name="Cowan T.M."/>
            <person name="Smanski M.J."/>
            <person name="Chevrette M.G."/>
            <person name="De Carvalho L.P.S."/>
            <person name="Shen B."/>
        </authorList>
    </citation>
    <scope>NUCLEOTIDE SEQUENCE [LARGE SCALE GENOMIC DNA]</scope>
    <source>
        <strain evidence="1 2">NPDC046838</strain>
    </source>
</reference>
<sequence>MTPPVATTPAVATKPTPVKITSRPEADVEGIEFLDDLDAVAGNEIMRGCGDDNPY</sequence>
<evidence type="ECO:0000313" key="2">
    <source>
        <dbReference type="Proteomes" id="UP001551176"/>
    </source>
</evidence>
<accession>A0ABV3BP77</accession>
<protein>
    <recommendedName>
        <fullName evidence="3">Albusnodin family lasso peptide</fullName>
    </recommendedName>
</protein>
<proteinExistence type="predicted"/>
<gene>
    <name evidence="1" type="ORF">ABZ921_19325</name>
</gene>
<evidence type="ECO:0008006" key="3">
    <source>
        <dbReference type="Google" id="ProtNLM"/>
    </source>
</evidence>
<dbReference type="Proteomes" id="UP001551176">
    <property type="component" value="Unassembled WGS sequence"/>
</dbReference>
<evidence type="ECO:0000313" key="1">
    <source>
        <dbReference type="EMBL" id="MEU6822783.1"/>
    </source>
</evidence>
<name>A0ABV3BP77_9ACTN</name>
<organism evidence="1 2">
    <name type="scientific">Streptomyces atriruber</name>
    <dbReference type="NCBI Taxonomy" id="545121"/>
    <lineage>
        <taxon>Bacteria</taxon>
        <taxon>Bacillati</taxon>
        <taxon>Actinomycetota</taxon>
        <taxon>Actinomycetes</taxon>
        <taxon>Kitasatosporales</taxon>
        <taxon>Streptomycetaceae</taxon>
        <taxon>Streptomyces</taxon>
    </lineage>
</organism>
<comment type="caution">
    <text evidence="1">The sequence shown here is derived from an EMBL/GenBank/DDBJ whole genome shotgun (WGS) entry which is preliminary data.</text>
</comment>
<dbReference type="RefSeq" id="WP_359350441.1">
    <property type="nucleotide sequence ID" value="NZ_JBEYXV010000009.1"/>
</dbReference>
<dbReference type="EMBL" id="JBEYXV010000009">
    <property type="protein sequence ID" value="MEU6822783.1"/>
    <property type="molecule type" value="Genomic_DNA"/>
</dbReference>